<dbReference type="Pfam" id="PF00583">
    <property type="entry name" value="Acetyltransf_1"/>
    <property type="match status" value="1"/>
</dbReference>
<evidence type="ECO:0000256" key="1">
    <source>
        <dbReference type="ARBA" id="ARBA00022679"/>
    </source>
</evidence>
<evidence type="ECO:0000256" key="2">
    <source>
        <dbReference type="ARBA" id="ARBA00023315"/>
    </source>
</evidence>
<accession>A0A517Y9D8</accession>
<dbReference type="GO" id="GO:0016747">
    <property type="term" value="F:acyltransferase activity, transferring groups other than amino-acyl groups"/>
    <property type="evidence" value="ECO:0007669"/>
    <property type="project" value="InterPro"/>
</dbReference>
<protein>
    <submittedName>
        <fullName evidence="4">Putative acetyltransferase</fullName>
    </submittedName>
</protein>
<dbReference type="SUPFAM" id="SSF55729">
    <property type="entry name" value="Acyl-CoA N-acyltransferases (Nat)"/>
    <property type="match status" value="1"/>
</dbReference>
<dbReference type="PANTHER" id="PTHR43877">
    <property type="entry name" value="AMINOALKYLPHOSPHONATE N-ACETYLTRANSFERASE-RELATED-RELATED"/>
    <property type="match status" value="1"/>
</dbReference>
<dbReference type="PROSITE" id="PS51186">
    <property type="entry name" value="GNAT"/>
    <property type="match status" value="1"/>
</dbReference>
<evidence type="ECO:0000313" key="5">
    <source>
        <dbReference type="Proteomes" id="UP000315017"/>
    </source>
</evidence>
<reference evidence="4 5" key="1">
    <citation type="submission" date="2019-02" db="EMBL/GenBank/DDBJ databases">
        <title>Deep-cultivation of Planctomycetes and their phenomic and genomic characterization uncovers novel biology.</title>
        <authorList>
            <person name="Wiegand S."/>
            <person name="Jogler M."/>
            <person name="Boedeker C."/>
            <person name="Pinto D."/>
            <person name="Vollmers J."/>
            <person name="Rivas-Marin E."/>
            <person name="Kohn T."/>
            <person name="Peeters S.H."/>
            <person name="Heuer A."/>
            <person name="Rast P."/>
            <person name="Oberbeckmann S."/>
            <person name="Bunk B."/>
            <person name="Jeske O."/>
            <person name="Meyerdierks A."/>
            <person name="Storesund J.E."/>
            <person name="Kallscheuer N."/>
            <person name="Luecker S."/>
            <person name="Lage O.M."/>
            <person name="Pohl T."/>
            <person name="Merkel B.J."/>
            <person name="Hornburger P."/>
            <person name="Mueller R.-W."/>
            <person name="Bruemmer F."/>
            <person name="Labrenz M."/>
            <person name="Spormann A.M."/>
            <person name="Op den Camp H."/>
            <person name="Overmann J."/>
            <person name="Amann R."/>
            <person name="Jetten M.S.M."/>
            <person name="Mascher T."/>
            <person name="Medema M.H."/>
            <person name="Devos D.P."/>
            <person name="Kaster A.-K."/>
            <person name="Ovreas L."/>
            <person name="Rohde M."/>
            <person name="Galperin M.Y."/>
            <person name="Jogler C."/>
        </authorList>
    </citation>
    <scope>NUCLEOTIDE SEQUENCE [LARGE SCALE GENOMIC DNA]</scope>
    <source>
        <strain evidence="4 5">ETA_A8</strain>
    </source>
</reference>
<sequence length="163" mass="18586">MKIRKATVSDAPALAALNQGMQEMHAQAFPDRFRRDTPAETMERAVAAMIQSPSSYWLVAEEDRPVAFLSAEFRDREESWCLVPHRICYLAGIMVSPRFRRQGIARLLLAELKREAEARGANWIDLDIWAFNEQAREAFASLGFRTVMEKMMLAADKPSELPQ</sequence>
<dbReference type="CDD" id="cd04301">
    <property type="entry name" value="NAT_SF"/>
    <property type="match status" value="1"/>
</dbReference>
<dbReference type="KEGG" id="aagg:ETAA8_19230"/>
<keyword evidence="1 4" id="KW-0808">Transferase</keyword>
<dbReference type="RefSeq" id="WP_202921701.1">
    <property type="nucleotide sequence ID" value="NZ_CP036274.1"/>
</dbReference>
<dbReference type="InterPro" id="IPR000182">
    <property type="entry name" value="GNAT_dom"/>
</dbReference>
<dbReference type="InterPro" id="IPR016181">
    <property type="entry name" value="Acyl_CoA_acyltransferase"/>
</dbReference>
<evidence type="ECO:0000313" key="4">
    <source>
        <dbReference type="EMBL" id="QDU26840.1"/>
    </source>
</evidence>
<keyword evidence="5" id="KW-1185">Reference proteome</keyword>
<name>A0A517Y9D8_9BACT</name>
<gene>
    <name evidence="4" type="ORF">ETAA8_19230</name>
</gene>
<dbReference type="EMBL" id="CP036274">
    <property type="protein sequence ID" value="QDU26840.1"/>
    <property type="molecule type" value="Genomic_DNA"/>
</dbReference>
<dbReference type="Gene3D" id="3.40.630.30">
    <property type="match status" value="1"/>
</dbReference>
<dbReference type="Proteomes" id="UP000315017">
    <property type="component" value="Chromosome"/>
</dbReference>
<organism evidence="4 5">
    <name type="scientific">Anatilimnocola aggregata</name>
    <dbReference type="NCBI Taxonomy" id="2528021"/>
    <lineage>
        <taxon>Bacteria</taxon>
        <taxon>Pseudomonadati</taxon>
        <taxon>Planctomycetota</taxon>
        <taxon>Planctomycetia</taxon>
        <taxon>Pirellulales</taxon>
        <taxon>Pirellulaceae</taxon>
        <taxon>Anatilimnocola</taxon>
    </lineage>
</organism>
<keyword evidence="2" id="KW-0012">Acyltransferase</keyword>
<dbReference type="InterPro" id="IPR050832">
    <property type="entry name" value="Bact_Acetyltransf"/>
</dbReference>
<dbReference type="AlphaFoldDB" id="A0A517Y9D8"/>
<proteinExistence type="predicted"/>
<feature type="domain" description="N-acetyltransferase" evidence="3">
    <location>
        <begin position="1"/>
        <end position="162"/>
    </location>
</feature>
<evidence type="ECO:0000259" key="3">
    <source>
        <dbReference type="PROSITE" id="PS51186"/>
    </source>
</evidence>